<reference evidence="1 2" key="2">
    <citation type="submission" date="2018-11" db="EMBL/GenBank/DDBJ databases">
        <authorList>
            <consortium name="Pathogen Informatics"/>
        </authorList>
    </citation>
    <scope>NUCLEOTIDE SEQUENCE [LARGE SCALE GENOMIC DNA]</scope>
</reference>
<dbReference type="PANTHER" id="PTHR22989">
    <property type="entry name" value="UNCHARACTERIZED DUF13 C.ELEGANS"/>
    <property type="match status" value="1"/>
</dbReference>
<dbReference type="OrthoDB" id="5775722at2759"/>
<proteinExistence type="predicted"/>
<dbReference type="Proteomes" id="UP000271098">
    <property type="component" value="Unassembled WGS sequence"/>
</dbReference>
<sequence length="132" mass="14756">MLNFCSDAVNLPQIMEYSNMDDLKYAVLPVAITREEECNIVTLGIGHDVTSERKMRLHFPDWCRFTGADPSVQINKVLYESIGGTYHKVAVGVKNGVQRARVYEGFHLLAILGPSKSSLTEYQVVHPRSQGS</sequence>
<dbReference type="WBParaSite" id="GPUH_0000473501-mRNA-1">
    <property type="protein sequence ID" value="GPUH_0000473501-mRNA-1"/>
    <property type="gene ID" value="GPUH_0000473501"/>
</dbReference>
<organism evidence="3">
    <name type="scientific">Gongylonema pulchrum</name>
    <dbReference type="NCBI Taxonomy" id="637853"/>
    <lineage>
        <taxon>Eukaryota</taxon>
        <taxon>Metazoa</taxon>
        <taxon>Ecdysozoa</taxon>
        <taxon>Nematoda</taxon>
        <taxon>Chromadorea</taxon>
        <taxon>Rhabditida</taxon>
        <taxon>Spirurina</taxon>
        <taxon>Spiruromorpha</taxon>
        <taxon>Spiruroidea</taxon>
        <taxon>Gongylonematidae</taxon>
        <taxon>Gongylonema</taxon>
    </lineage>
</organism>
<reference evidence="3" key="1">
    <citation type="submission" date="2016-06" db="UniProtKB">
        <authorList>
            <consortium name="WormBaseParasite"/>
        </authorList>
    </citation>
    <scope>IDENTIFICATION</scope>
</reference>
<evidence type="ECO:0000313" key="3">
    <source>
        <dbReference type="WBParaSite" id="GPUH_0000473501-mRNA-1"/>
    </source>
</evidence>
<keyword evidence="2" id="KW-1185">Reference proteome</keyword>
<dbReference type="PANTHER" id="PTHR22989:SF3">
    <property type="entry name" value="METHYLTRANSFERASE FKBM DOMAIN-CONTAINING PROTEIN"/>
    <property type="match status" value="1"/>
</dbReference>
<evidence type="ECO:0000313" key="2">
    <source>
        <dbReference type="Proteomes" id="UP000271098"/>
    </source>
</evidence>
<accession>A0A183D7N7</accession>
<dbReference type="EMBL" id="UYRT01009260">
    <property type="protein sequence ID" value="VDK46975.1"/>
    <property type="molecule type" value="Genomic_DNA"/>
</dbReference>
<protein>
    <submittedName>
        <fullName evidence="3">Copine domain-containing protein</fullName>
    </submittedName>
</protein>
<dbReference type="AlphaFoldDB" id="A0A183D7N7"/>
<evidence type="ECO:0000313" key="1">
    <source>
        <dbReference type="EMBL" id="VDK46975.1"/>
    </source>
</evidence>
<gene>
    <name evidence="1" type="ORF">GPUH_LOCUS4728</name>
</gene>
<name>A0A183D7N7_9BILA</name>